<accession>A0A4S8M1C5</accession>
<dbReference type="Proteomes" id="UP000297245">
    <property type="component" value="Unassembled WGS sequence"/>
</dbReference>
<reference evidence="1 2" key="1">
    <citation type="journal article" date="2019" name="Nat. Ecol. Evol.">
        <title>Megaphylogeny resolves global patterns of mushroom evolution.</title>
        <authorList>
            <person name="Varga T."/>
            <person name="Krizsan K."/>
            <person name="Foldi C."/>
            <person name="Dima B."/>
            <person name="Sanchez-Garcia M."/>
            <person name="Sanchez-Ramirez S."/>
            <person name="Szollosi G.J."/>
            <person name="Szarkandi J.G."/>
            <person name="Papp V."/>
            <person name="Albert L."/>
            <person name="Andreopoulos W."/>
            <person name="Angelini C."/>
            <person name="Antonin V."/>
            <person name="Barry K.W."/>
            <person name="Bougher N.L."/>
            <person name="Buchanan P."/>
            <person name="Buyck B."/>
            <person name="Bense V."/>
            <person name="Catcheside P."/>
            <person name="Chovatia M."/>
            <person name="Cooper J."/>
            <person name="Damon W."/>
            <person name="Desjardin D."/>
            <person name="Finy P."/>
            <person name="Geml J."/>
            <person name="Haridas S."/>
            <person name="Hughes K."/>
            <person name="Justo A."/>
            <person name="Karasinski D."/>
            <person name="Kautmanova I."/>
            <person name="Kiss B."/>
            <person name="Kocsube S."/>
            <person name="Kotiranta H."/>
            <person name="LaButti K.M."/>
            <person name="Lechner B.E."/>
            <person name="Liimatainen K."/>
            <person name="Lipzen A."/>
            <person name="Lukacs Z."/>
            <person name="Mihaltcheva S."/>
            <person name="Morgado L.N."/>
            <person name="Niskanen T."/>
            <person name="Noordeloos M.E."/>
            <person name="Ohm R.A."/>
            <person name="Ortiz-Santana B."/>
            <person name="Ovrebo C."/>
            <person name="Racz N."/>
            <person name="Riley R."/>
            <person name="Savchenko A."/>
            <person name="Shiryaev A."/>
            <person name="Soop K."/>
            <person name="Spirin V."/>
            <person name="Szebenyi C."/>
            <person name="Tomsovsky M."/>
            <person name="Tulloss R.E."/>
            <person name="Uehling J."/>
            <person name="Grigoriev I.V."/>
            <person name="Vagvolgyi C."/>
            <person name="Papp T."/>
            <person name="Martin F.M."/>
            <person name="Miettinen O."/>
            <person name="Hibbett D.S."/>
            <person name="Nagy L.G."/>
        </authorList>
    </citation>
    <scope>NUCLEOTIDE SEQUENCE [LARGE SCALE GENOMIC DNA]</scope>
    <source>
        <strain evidence="1 2">CBS 962.96</strain>
    </source>
</reference>
<name>A0A4S8M1C5_DENBC</name>
<dbReference type="SUPFAM" id="SSF54001">
    <property type="entry name" value="Cysteine proteinases"/>
    <property type="match status" value="1"/>
</dbReference>
<dbReference type="InterPro" id="IPR038765">
    <property type="entry name" value="Papain-like_cys_pep_sf"/>
</dbReference>
<dbReference type="EMBL" id="ML179190">
    <property type="protein sequence ID" value="THU95866.1"/>
    <property type="molecule type" value="Genomic_DNA"/>
</dbReference>
<keyword evidence="2" id="KW-1185">Reference proteome</keyword>
<organism evidence="1 2">
    <name type="scientific">Dendrothele bispora (strain CBS 962.96)</name>
    <dbReference type="NCBI Taxonomy" id="1314807"/>
    <lineage>
        <taxon>Eukaryota</taxon>
        <taxon>Fungi</taxon>
        <taxon>Dikarya</taxon>
        <taxon>Basidiomycota</taxon>
        <taxon>Agaricomycotina</taxon>
        <taxon>Agaricomycetes</taxon>
        <taxon>Agaricomycetidae</taxon>
        <taxon>Agaricales</taxon>
        <taxon>Agaricales incertae sedis</taxon>
        <taxon>Dendrothele</taxon>
    </lineage>
</organism>
<feature type="non-terminal residue" evidence="1">
    <location>
        <position position="1"/>
    </location>
</feature>
<evidence type="ECO:0000313" key="1">
    <source>
        <dbReference type="EMBL" id="THU95866.1"/>
    </source>
</evidence>
<protein>
    <recommendedName>
        <fullName evidence="3">Calpain catalytic domain-containing protein</fullName>
    </recommendedName>
</protein>
<sequence>KANVDRLFGSTYQGLLGESSGNWSSQIFGLFGDHAYSVLAVKANENIFVLVRNPWGQSVEDDRQLVMEHE</sequence>
<evidence type="ECO:0008006" key="3">
    <source>
        <dbReference type="Google" id="ProtNLM"/>
    </source>
</evidence>
<dbReference type="AlphaFoldDB" id="A0A4S8M1C5"/>
<proteinExistence type="predicted"/>
<evidence type="ECO:0000313" key="2">
    <source>
        <dbReference type="Proteomes" id="UP000297245"/>
    </source>
</evidence>
<dbReference type="Gene3D" id="3.90.70.10">
    <property type="entry name" value="Cysteine proteinases"/>
    <property type="match status" value="1"/>
</dbReference>
<dbReference type="OrthoDB" id="424753at2759"/>
<gene>
    <name evidence="1" type="ORF">K435DRAFT_665520</name>
</gene>